<keyword evidence="2" id="KW-0472">Membrane</keyword>
<dbReference type="OrthoDB" id="3539207at2759"/>
<comment type="caution">
    <text evidence="3">The sequence shown here is derived from an EMBL/GenBank/DDBJ whole genome shotgun (WGS) entry which is preliminary data.</text>
</comment>
<evidence type="ECO:0000256" key="2">
    <source>
        <dbReference type="SAM" id="Phobius"/>
    </source>
</evidence>
<keyword evidence="2" id="KW-0812">Transmembrane</keyword>
<evidence type="ECO:0000313" key="3">
    <source>
        <dbReference type="EMBL" id="CAD6447228.1"/>
    </source>
</evidence>
<reference evidence="3" key="1">
    <citation type="submission" date="2020-10" db="EMBL/GenBank/DDBJ databases">
        <authorList>
            <person name="Kusch S."/>
        </authorList>
    </citation>
    <scope>NUCLEOTIDE SEQUENCE</scope>
    <source>
        <strain evidence="3">SwB9</strain>
    </source>
</reference>
<protein>
    <submittedName>
        <fullName evidence="3">39f2c703-68f6-47e8-aa48-295b184ccf03</fullName>
    </submittedName>
</protein>
<feature type="compositionally biased region" description="Basic and acidic residues" evidence="1">
    <location>
        <begin position="120"/>
        <end position="134"/>
    </location>
</feature>
<name>A0A8H2VZE4_9HELO</name>
<evidence type="ECO:0000256" key="1">
    <source>
        <dbReference type="SAM" id="MobiDB-lite"/>
    </source>
</evidence>
<dbReference type="EMBL" id="CAJHIA010000024">
    <property type="protein sequence ID" value="CAD6447228.1"/>
    <property type="molecule type" value="Genomic_DNA"/>
</dbReference>
<organism evidence="3 4">
    <name type="scientific">Sclerotinia trifoliorum</name>
    <dbReference type="NCBI Taxonomy" id="28548"/>
    <lineage>
        <taxon>Eukaryota</taxon>
        <taxon>Fungi</taxon>
        <taxon>Dikarya</taxon>
        <taxon>Ascomycota</taxon>
        <taxon>Pezizomycotina</taxon>
        <taxon>Leotiomycetes</taxon>
        <taxon>Helotiales</taxon>
        <taxon>Sclerotiniaceae</taxon>
        <taxon>Sclerotinia</taxon>
    </lineage>
</organism>
<keyword evidence="4" id="KW-1185">Reference proteome</keyword>
<sequence length="134" mass="15062">MPPIPAQIMWTPDIIATVVYRVTMVFVGLMYTWRKYRQPLRTDDMHRIAELLAVRTSLMEATFEGSQDPTPTKSSDSNDIVQAAVQTFEALVSTTLDTDSDGTPDTLSINLELEQVQSSKPDRRQGVNRSSKEN</sequence>
<feature type="transmembrane region" description="Helical" evidence="2">
    <location>
        <begin position="14"/>
        <end position="33"/>
    </location>
</feature>
<accession>A0A8H2VZE4</accession>
<gene>
    <name evidence="3" type="ORF">SCLTRI_LOCUS7020</name>
</gene>
<keyword evidence="2" id="KW-1133">Transmembrane helix</keyword>
<dbReference type="Proteomes" id="UP000624404">
    <property type="component" value="Unassembled WGS sequence"/>
</dbReference>
<proteinExistence type="predicted"/>
<feature type="region of interest" description="Disordered" evidence="1">
    <location>
        <begin position="111"/>
        <end position="134"/>
    </location>
</feature>
<dbReference type="AlphaFoldDB" id="A0A8H2VZE4"/>
<evidence type="ECO:0000313" key="4">
    <source>
        <dbReference type="Proteomes" id="UP000624404"/>
    </source>
</evidence>